<evidence type="ECO:0000313" key="2">
    <source>
        <dbReference type="EMBL" id="OGG07134.1"/>
    </source>
</evidence>
<proteinExistence type="predicted"/>
<accession>A0A1F5Z490</accession>
<dbReference type="STRING" id="1798377.A2872_02940"/>
<comment type="caution">
    <text evidence="2">The sequence shown here is derived from an EMBL/GenBank/DDBJ whole genome shotgun (WGS) entry which is preliminary data.</text>
</comment>
<evidence type="ECO:0000313" key="3">
    <source>
        <dbReference type="Proteomes" id="UP000178681"/>
    </source>
</evidence>
<reference evidence="2 3" key="1">
    <citation type="journal article" date="2016" name="Nat. Commun.">
        <title>Thousands of microbial genomes shed light on interconnected biogeochemical processes in an aquifer system.</title>
        <authorList>
            <person name="Anantharaman K."/>
            <person name="Brown C.T."/>
            <person name="Hug L.A."/>
            <person name="Sharon I."/>
            <person name="Castelle C.J."/>
            <person name="Probst A.J."/>
            <person name="Thomas B.C."/>
            <person name="Singh A."/>
            <person name="Wilkins M.J."/>
            <person name="Karaoz U."/>
            <person name="Brodie E.L."/>
            <person name="Williams K.H."/>
            <person name="Hubbard S.S."/>
            <person name="Banfield J.F."/>
        </authorList>
    </citation>
    <scope>NUCLEOTIDE SEQUENCE [LARGE SCALE GENOMIC DNA]</scope>
</reference>
<keyword evidence="1" id="KW-0812">Transmembrane</keyword>
<name>A0A1F5Z490_9BACT</name>
<evidence type="ECO:0000256" key="1">
    <source>
        <dbReference type="SAM" id="Phobius"/>
    </source>
</evidence>
<dbReference type="EMBL" id="MFJG01000015">
    <property type="protein sequence ID" value="OGG07134.1"/>
    <property type="molecule type" value="Genomic_DNA"/>
</dbReference>
<sequence>MKILLVLIALIPLYFFRSSYLEPYDLEYVLDHYYHSQWEIPNSPWGIGDDGLYQFSGYEIARGRDPFTTSPEVPPVGKLIYGLSIQLFHNPYYVILPIYFLTLIAFYLLTKSKLAVFFLTTTPLFFKWLRSGLFSGLQP</sequence>
<evidence type="ECO:0008006" key="4">
    <source>
        <dbReference type="Google" id="ProtNLM"/>
    </source>
</evidence>
<dbReference type="Proteomes" id="UP000178681">
    <property type="component" value="Unassembled WGS sequence"/>
</dbReference>
<dbReference type="AlphaFoldDB" id="A0A1F5Z490"/>
<organism evidence="2 3">
    <name type="scientific">Candidatus Gottesmanbacteria bacterium RIFCSPHIGHO2_01_FULL_42_12</name>
    <dbReference type="NCBI Taxonomy" id="1798377"/>
    <lineage>
        <taxon>Bacteria</taxon>
        <taxon>Candidatus Gottesmaniibacteriota</taxon>
    </lineage>
</organism>
<protein>
    <recommendedName>
        <fullName evidence="4">Glycosyltransferase RgtA/B/C/D-like domain-containing protein</fullName>
    </recommendedName>
</protein>
<keyword evidence="1" id="KW-0472">Membrane</keyword>
<feature type="transmembrane region" description="Helical" evidence="1">
    <location>
        <begin position="91"/>
        <end position="109"/>
    </location>
</feature>
<keyword evidence="1" id="KW-1133">Transmembrane helix</keyword>
<gene>
    <name evidence="2" type="ORF">A2872_02940</name>
</gene>